<evidence type="ECO:0000259" key="5">
    <source>
        <dbReference type="Pfam" id="PF04357"/>
    </source>
</evidence>
<dbReference type="Pfam" id="PF04357">
    <property type="entry name" value="TamB"/>
    <property type="match status" value="2"/>
</dbReference>
<feature type="domain" description="Translocation and assembly module TamB C-terminal" evidence="5">
    <location>
        <begin position="985"/>
        <end position="1430"/>
    </location>
</feature>
<comment type="subcellular location">
    <subcellularLocation>
        <location evidence="1">Membrane</location>
        <topology evidence="1">Single-pass membrane protein</topology>
    </subcellularLocation>
</comment>
<dbReference type="GO" id="GO:0005886">
    <property type="term" value="C:plasma membrane"/>
    <property type="evidence" value="ECO:0007669"/>
    <property type="project" value="InterPro"/>
</dbReference>
<feature type="domain" description="Translocation and assembly module TamB C-terminal" evidence="5">
    <location>
        <begin position="884"/>
        <end position="966"/>
    </location>
</feature>
<evidence type="ECO:0000256" key="2">
    <source>
        <dbReference type="ARBA" id="ARBA00022692"/>
    </source>
</evidence>
<evidence type="ECO:0000256" key="3">
    <source>
        <dbReference type="ARBA" id="ARBA00022989"/>
    </source>
</evidence>
<evidence type="ECO:0000313" key="6">
    <source>
        <dbReference type="EMBL" id="PWD98502.1"/>
    </source>
</evidence>
<dbReference type="OrthoDB" id="680700at2"/>
<gene>
    <name evidence="6" type="ORF">DDZ16_15515</name>
</gene>
<evidence type="ECO:0000313" key="7">
    <source>
        <dbReference type="Proteomes" id="UP000244956"/>
    </source>
</evidence>
<keyword evidence="3" id="KW-1133">Transmembrane helix</keyword>
<comment type="caution">
    <text evidence="6">The sequence shown here is derived from an EMBL/GenBank/DDBJ whole genome shotgun (WGS) entry which is preliminary data.</text>
</comment>
<evidence type="ECO:0000256" key="1">
    <source>
        <dbReference type="ARBA" id="ARBA00004167"/>
    </source>
</evidence>
<dbReference type="EMBL" id="QEWP01000014">
    <property type="protein sequence ID" value="PWD98502.1"/>
    <property type="molecule type" value="Genomic_DNA"/>
</dbReference>
<evidence type="ECO:0000256" key="4">
    <source>
        <dbReference type="ARBA" id="ARBA00023136"/>
    </source>
</evidence>
<reference evidence="6 7" key="1">
    <citation type="submission" date="2018-05" db="EMBL/GenBank/DDBJ databases">
        <title>Marinilabilia rubrum sp. nov., isolated from saltern sediment.</title>
        <authorList>
            <person name="Zhang R."/>
        </authorList>
    </citation>
    <scope>NUCLEOTIDE SEQUENCE [LARGE SCALE GENOMIC DNA]</scope>
    <source>
        <strain evidence="6 7">WTE16</strain>
    </source>
</reference>
<dbReference type="PANTHER" id="PTHR36985:SF1">
    <property type="entry name" value="TRANSLOCATION AND ASSEMBLY MODULE SUBUNIT TAMB"/>
    <property type="match status" value="1"/>
</dbReference>
<dbReference type="PANTHER" id="PTHR36985">
    <property type="entry name" value="TRANSLOCATION AND ASSEMBLY MODULE SUBUNIT TAMB"/>
    <property type="match status" value="1"/>
</dbReference>
<accession>A0A2U2B633</accession>
<dbReference type="InterPro" id="IPR007452">
    <property type="entry name" value="TamB_C"/>
</dbReference>
<keyword evidence="7" id="KW-1185">Reference proteome</keyword>
<dbReference type="GO" id="GO:0009306">
    <property type="term" value="P:protein secretion"/>
    <property type="evidence" value="ECO:0007669"/>
    <property type="project" value="InterPro"/>
</dbReference>
<dbReference type="Proteomes" id="UP000244956">
    <property type="component" value="Unassembled WGS sequence"/>
</dbReference>
<keyword evidence="2" id="KW-0812">Transmembrane</keyword>
<protein>
    <submittedName>
        <fullName evidence="6">Translocation/assembly module TamB</fullName>
    </submittedName>
</protein>
<name>A0A2U2B633_9BACT</name>
<keyword evidence="4" id="KW-0472">Membrane</keyword>
<proteinExistence type="predicted"/>
<sequence length="1452" mass="163693">MLPGIQTHIVHKLTERLSKDFNTEISIGRVQALPFSGIDIKEFLVRDLNNDTLLFSPTVHSEIDYFSFFKRHFYIGRVTMENPKVKLLEYEDGMNFSFLIDSIGNNKSDTSKWHYSVRGFEIKNGQLILKNSILKNSSFKRDSLAFSELNLSISRTSGVNDSLDFHVNQLSLKEQSGLTIKSAGTKGKIRREKISINDFFIRTDASEISINQLDIPVNPREKGNDPERRFKASIEQILIAPREAALLFHNIPKLDKPLGLSGDISGSLKNLKGRDILISLGRYTRMRTSFDLTDLSDFKEMFIFMKVEKLQTTATDIQRILGENNENGAPLPDAIKKLGIIHYSGNLTGFTSDLVAFGDFNTELGILKTDLGMKYSERNGFSFSGTLNTQNFQLGEAFPEENNTGHLTMNVQVKGQWKTETNYSAHLDGKIRELEWKKHLYQDIDLNGLFTHQKFDGSVDIKDPYGTLRFDGEVDASGKKPVFKFTADLENIMPDRLNLIPKLKDGVITMSLGANFEGSNLDNLSGDIGIHDGLIFTPQTSLTIDTLSLKAFEEGDAKKIILNSDFIEGEIKGQYNFNKFRQSFLDMVAHFLPSLAHQRPGKKLPVNQFNFNFSFKGFDRALKIIYPDLRMAYNGHLKGQIDSEKQIVDIKAEFDSISYKNISARDIEFHANTKSGSDMNIIARAGKIDRANTMSLYNFSVHQKAGRDTLNMNVFWNNWGSVTNSGALYTSTAFRREKGDKFYSSTHLLPSTVILQDSIWEISEAKALFTPSSFSIQGLEISNKQQRLAVNGFLHRESMDGIRLEMDNIDLAQFFGKESESRHQIGGIADGSIELKDYYRTPLWSANFSVDQFSFDGDTAGFFTLGSRWDTKKEALAVNTSLMDGNHKPLEGNGYIDPLQNNVDLELNLDSFNISFLDTFIGHILQDFDASTSGKLYITGSLDQPHLTGKVNVDQGRFDVDLLQTSYEITDSVWFYPYEIRFKDLTIKDRHNKTGTFRGSIFHEGFANMVYNLQLDVKEMLVLDTRQKDNPFYYGTVYGNGEMGITGVAKNVELNISGETLNSTRFFIPMEDTEEAVQSNFIRFTSKDTGNPLFNSNEAEKDNEYKVDLSGLELNMEIDVTPQAKIEIIFDSALGDLLSATGGGNIQIQIDRQGNISFFGDYIIDRGEYLFSLQNLVNKKFDINKGGTVSWQGDPYKARIDLTAVYKLKASLADLVGPMAEYNSMGGQNDIQRRIPINCNLMLNGPLEKPGIRFGIEAPTLTESRESYMLDFISSEDEMNRQVLSLLVLNRFYTPDYLRMGGDQGMQTNNAALVTTTEMLSNQLSRWLSNISSDVDVGVSYRPEDNISSEEIEVALSTQMFNNRVTINGNVGYGKYQTNTSKMVGDFDMDVKLNPSGTIRAKAYTRSNDDIIYETSPTTQGIGISFKEEFDKITDLFKKYWMAITGKKKSDQ</sequence>
<organism evidence="6 7">
    <name type="scientific">Marinilabilia rubra</name>
    <dbReference type="NCBI Taxonomy" id="2162893"/>
    <lineage>
        <taxon>Bacteria</taxon>
        <taxon>Pseudomonadati</taxon>
        <taxon>Bacteroidota</taxon>
        <taxon>Bacteroidia</taxon>
        <taxon>Marinilabiliales</taxon>
        <taxon>Marinilabiliaceae</taxon>
        <taxon>Marinilabilia</taxon>
    </lineage>
</organism>